<gene>
    <name evidence="2" type="ORF">HYH03_015234</name>
</gene>
<keyword evidence="3" id="KW-1185">Reference proteome</keyword>
<dbReference type="InterPro" id="IPR007569">
    <property type="entry name" value="DUF559"/>
</dbReference>
<name>A0A836BR29_9CHLO</name>
<evidence type="ECO:0000313" key="2">
    <source>
        <dbReference type="EMBL" id="KAG2486026.1"/>
    </source>
</evidence>
<sequence length="245" mass="27966">MDQVFTARYQLVNWISQTVEAQIAANAGERRGGYNKLTFTGHPWVYDCFMGESWLLDELGVDSCVRVLWRRPCGCYYYETPHAVKCRIRREEDAAQVAWPWLVFWCPIHARAREWEAPRSRVTASKFALCAHALMCRLSSSFGYLPVVTEARVLTRFGAFDFWAWELKVLVEVDGQHHFYDPEQAARDRRKEQAAVAAGFHVVRLHYGDFGMPGEWQAALVGALEAAGRDEAPAVRRSASYGEVL</sequence>
<dbReference type="EMBL" id="JAEHOE010000118">
    <property type="protein sequence ID" value="KAG2486026.1"/>
    <property type="molecule type" value="Genomic_DNA"/>
</dbReference>
<dbReference type="Gene3D" id="3.40.960.10">
    <property type="entry name" value="VSR Endonuclease"/>
    <property type="match status" value="1"/>
</dbReference>
<evidence type="ECO:0000259" key="1">
    <source>
        <dbReference type="Pfam" id="PF04480"/>
    </source>
</evidence>
<organism evidence="2 3">
    <name type="scientific">Edaphochlamys debaryana</name>
    <dbReference type="NCBI Taxonomy" id="47281"/>
    <lineage>
        <taxon>Eukaryota</taxon>
        <taxon>Viridiplantae</taxon>
        <taxon>Chlorophyta</taxon>
        <taxon>core chlorophytes</taxon>
        <taxon>Chlorophyceae</taxon>
        <taxon>CS clade</taxon>
        <taxon>Chlamydomonadales</taxon>
        <taxon>Chlamydomonadales incertae sedis</taxon>
        <taxon>Edaphochlamys</taxon>
    </lineage>
</organism>
<accession>A0A836BR29</accession>
<feature type="domain" description="DUF559" evidence="1">
    <location>
        <begin position="160"/>
        <end position="206"/>
    </location>
</feature>
<protein>
    <recommendedName>
        <fullName evidence="1">DUF559 domain-containing protein</fullName>
    </recommendedName>
</protein>
<evidence type="ECO:0000313" key="3">
    <source>
        <dbReference type="Proteomes" id="UP000612055"/>
    </source>
</evidence>
<dbReference type="Proteomes" id="UP000612055">
    <property type="component" value="Unassembled WGS sequence"/>
</dbReference>
<comment type="caution">
    <text evidence="2">The sequence shown here is derived from an EMBL/GenBank/DDBJ whole genome shotgun (WGS) entry which is preliminary data.</text>
</comment>
<dbReference type="Pfam" id="PF04480">
    <property type="entry name" value="DUF559"/>
    <property type="match status" value="1"/>
</dbReference>
<proteinExistence type="predicted"/>
<dbReference type="AlphaFoldDB" id="A0A836BR29"/>
<reference evidence="2" key="1">
    <citation type="journal article" date="2020" name="bioRxiv">
        <title>Comparative genomics of Chlamydomonas.</title>
        <authorList>
            <person name="Craig R.J."/>
            <person name="Hasan A.R."/>
            <person name="Ness R.W."/>
            <person name="Keightley P.D."/>
        </authorList>
    </citation>
    <scope>NUCLEOTIDE SEQUENCE</scope>
    <source>
        <strain evidence="2">CCAP 11/70</strain>
    </source>
</reference>